<keyword evidence="2" id="KW-1185">Reference proteome</keyword>
<gene>
    <name evidence="1" type="ORF">SAMN05444405_11266</name>
</gene>
<evidence type="ECO:0000313" key="1">
    <source>
        <dbReference type="EMBL" id="SHF70060.1"/>
    </source>
</evidence>
<reference evidence="2" key="1">
    <citation type="submission" date="2016-11" db="EMBL/GenBank/DDBJ databases">
        <authorList>
            <person name="Varghese N."/>
            <person name="Submissions S."/>
        </authorList>
    </citation>
    <scope>NUCLEOTIDE SEQUENCE [LARGE SCALE GENOMIC DNA]</scope>
    <source>
        <strain evidence="2">DSM 26991</strain>
    </source>
</reference>
<accession>A0A1M5DSX7</accession>
<dbReference type="AlphaFoldDB" id="A0A1M5DSX7"/>
<proteinExistence type="predicted"/>
<dbReference type="EMBL" id="FQTV01000012">
    <property type="protein sequence ID" value="SHF70060.1"/>
    <property type="molecule type" value="Genomic_DNA"/>
</dbReference>
<dbReference type="STRING" id="1297750.SAMN05444405_11266"/>
<sequence length="56" mass="6640">MYIINKFGFKKKYKFSTLTSYLLLLRDALLDSEGHYVAMESTSVYWIFIYQATSRS</sequence>
<protein>
    <submittedName>
        <fullName evidence="1">Uncharacterized protein</fullName>
    </submittedName>
</protein>
<name>A0A1M5DSX7_9BACE</name>
<dbReference type="Proteomes" id="UP000184509">
    <property type="component" value="Unassembled WGS sequence"/>
</dbReference>
<organism evidence="1 2">
    <name type="scientific">Bacteroides luti</name>
    <dbReference type="NCBI Taxonomy" id="1297750"/>
    <lineage>
        <taxon>Bacteria</taxon>
        <taxon>Pseudomonadati</taxon>
        <taxon>Bacteroidota</taxon>
        <taxon>Bacteroidia</taxon>
        <taxon>Bacteroidales</taxon>
        <taxon>Bacteroidaceae</taxon>
        <taxon>Bacteroides</taxon>
    </lineage>
</organism>
<evidence type="ECO:0000313" key="2">
    <source>
        <dbReference type="Proteomes" id="UP000184509"/>
    </source>
</evidence>